<dbReference type="Proteomes" id="UP001163823">
    <property type="component" value="Chromosome 1"/>
</dbReference>
<dbReference type="EMBL" id="JARAOO010000001">
    <property type="protein sequence ID" value="KAJ7982605.1"/>
    <property type="molecule type" value="Genomic_DNA"/>
</dbReference>
<dbReference type="Pfam" id="PF04081">
    <property type="entry name" value="DNA_pol_delta_4"/>
    <property type="match status" value="1"/>
</dbReference>
<dbReference type="GO" id="GO:0043625">
    <property type="term" value="C:delta DNA polymerase complex"/>
    <property type="evidence" value="ECO:0007669"/>
    <property type="project" value="TreeGrafter"/>
</dbReference>
<evidence type="ECO:0000313" key="3">
    <source>
        <dbReference type="Proteomes" id="UP001163823"/>
    </source>
</evidence>
<dbReference type="GO" id="GO:0000731">
    <property type="term" value="P:DNA synthesis involved in DNA repair"/>
    <property type="evidence" value="ECO:0007669"/>
    <property type="project" value="InterPro"/>
</dbReference>
<dbReference type="InterPro" id="IPR007218">
    <property type="entry name" value="DNA_pol_delta_4"/>
</dbReference>
<feature type="region of interest" description="Disordered" evidence="1">
    <location>
        <begin position="1"/>
        <end position="59"/>
    </location>
</feature>
<evidence type="ECO:0000313" key="2">
    <source>
        <dbReference type="EMBL" id="KAJ7982605.1"/>
    </source>
</evidence>
<name>A0AAD7QJF4_QUISA</name>
<dbReference type="AlphaFoldDB" id="A0AAD7QJF4"/>
<dbReference type="GO" id="GO:0006261">
    <property type="term" value="P:DNA-templated DNA replication"/>
    <property type="evidence" value="ECO:0007669"/>
    <property type="project" value="TreeGrafter"/>
</dbReference>
<feature type="compositionally biased region" description="Low complexity" evidence="1">
    <location>
        <begin position="19"/>
        <end position="34"/>
    </location>
</feature>
<keyword evidence="3" id="KW-1185">Reference proteome</keyword>
<evidence type="ECO:0000256" key="1">
    <source>
        <dbReference type="SAM" id="MobiDB-lite"/>
    </source>
</evidence>
<comment type="caution">
    <text evidence="2">The sequence shown here is derived from an EMBL/GenBank/DDBJ whole genome shotgun (WGS) entry which is preliminary data.</text>
</comment>
<accession>A0AAD7QJF4</accession>
<dbReference type="PANTHER" id="PTHR14303:SF0">
    <property type="entry name" value="DNA POLYMERASE DELTA SUBUNIT 4"/>
    <property type="match status" value="1"/>
</dbReference>
<dbReference type="EMBL" id="JARAOO010000001">
    <property type="protein sequence ID" value="KAJ7982604.1"/>
    <property type="molecule type" value="Genomic_DNA"/>
</dbReference>
<protein>
    <submittedName>
        <fullName evidence="2">DNA polymerase delta subunit 4</fullName>
    </submittedName>
</protein>
<reference evidence="2 3" key="1">
    <citation type="journal article" date="2023" name="Science">
        <title>Elucidation of the pathway for biosynthesis of saponin adjuvants from the soapbark tree.</title>
        <authorList>
            <person name="Reed J."/>
            <person name="Orme A."/>
            <person name="El-Demerdash A."/>
            <person name="Owen C."/>
            <person name="Martin L.B.B."/>
            <person name="Misra R.C."/>
            <person name="Kikuchi S."/>
            <person name="Rejzek M."/>
            <person name="Martin A.C."/>
            <person name="Harkess A."/>
            <person name="Leebens-Mack J."/>
            <person name="Louveau T."/>
            <person name="Stephenson M.J."/>
            <person name="Osbourn A."/>
        </authorList>
    </citation>
    <scope>NUCLEOTIDE SEQUENCE [LARGE SCALE GENOMIC DNA]</scope>
    <source>
        <strain evidence="2">S10</strain>
    </source>
</reference>
<gene>
    <name evidence="2" type="ORF">O6P43_001708</name>
</gene>
<sequence>MEMPRGSMKGFYKQRKNTKSSSKNKSSISSTTTKKSPRKAATFGSDISQSPALISHGVPDLKDDYDANEDLLRKFDMNMTYGPCLGLTRLERWERARNLGLNPPKEIEGLVSSGKVRTECLWDGLI</sequence>
<dbReference type="KEGG" id="qsa:O6P43_001708"/>
<organism evidence="2 3">
    <name type="scientific">Quillaja saponaria</name>
    <name type="common">Soap bark tree</name>
    <dbReference type="NCBI Taxonomy" id="32244"/>
    <lineage>
        <taxon>Eukaryota</taxon>
        <taxon>Viridiplantae</taxon>
        <taxon>Streptophyta</taxon>
        <taxon>Embryophyta</taxon>
        <taxon>Tracheophyta</taxon>
        <taxon>Spermatophyta</taxon>
        <taxon>Magnoliopsida</taxon>
        <taxon>eudicotyledons</taxon>
        <taxon>Gunneridae</taxon>
        <taxon>Pentapetalae</taxon>
        <taxon>rosids</taxon>
        <taxon>fabids</taxon>
        <taxon>Fabales</taxon>
        <taxon>Quillajaceae</taxon>
        <taxon>Quillaja</taxon>
    </lineage>
</organism>
<proteinExistence type="predicted"/>
<dbReference type="PANTHER" id="PTHR14303">
    <property type="entry name" value="DNA POLYMERASE DELTA SUBUNIT 4"/>
    <property type="match status" value="1"/>
</dbReference>
<dbReference type="GO" id="GO:0003887">
    <property type="term" value="F:DNA-directed DNA polymerase activity"/>
    <property type="evidence" value="ECO:0007669"/>
    <property type="project" value="TreeGrafter"/>
</dbReference>